<dbReference type="PROSITE" id="PS01124">
    <property type="entry name" value="HTH_ARAC_FAMILY_2"/>
    <property type="match status" value="1"/>
</dbReference>
<dbReference type="SUPFAM" id="SSF52172">
    <property type="entry name" value="CheY-like"/>
    <property type="match status" value="1"/>
</dbReference>
<accession>A0ABT8EDD5</accession>
<dbReference type="InterPro" id="IPR020449">
    <property type="entry name" value="Tscrpt_reg_AraC-type_HTH"/>
</dbReference>
<dbReference type="PROSITE" id="PS50110">
    <property type="entry name" value="RESPONSE_REGULATORY"/>
    <property type="match status" value="1"/>
</dbReference>
<evidence type="ECO:0000256" key="4">
    <source>
        <dbReference type="ARBA" id="ARBA00023012"/>
    </source>
</evidence>
<protein>
    <submittedName>
        <fullName evidence="11">Response regulator</fullName>
    </submittedName>
</protein>
<dbReference type="Pfam" id="PF12833">
    <property type="entry name" value="HTH_18"/>
    <property type="match status" value="1"/>
</dbReference>
<dbReference type="InterPro" id="IPR011006">
    <property type="entry name" value="CheY-like_superfamily"/>
</dbReference>
<dbReference type="InterPro" id="IPR001789">
    <property type="entry name" value="Sig_transdc_resp-reg_receiver"/>
</dbReference>
<comment type="caution">
    <text evidence="11">The sequence shown here is derived from an EMBL/GenBank/DDBJ whole genome shotgun (WGS) entry which is preliminary data.</text>
</comment>
<keyword evidence="12" id="KW-1185">Reference proteome</keyword>
<evidence type="ECO:0000313" key="11">
    <source>
        <dbReference type="EMBL" id="MDN4075925.1"/>
    </source>
</evidence>
<evidence type="ECO:0000256" key="8">
    <source>
        <dbReference type="PROSITE-ProRule" id="PRU00169"/>
    </source>
</evidence>
<dbReference type="SUPFAM" id="SSF46689">
    <property type="entry name" value="Homeodomain-like"/>
    <property type="match status" value="2"/>
</dbReference>
<dbReference type="PROSITE" id="PS00041">
    <property type="entry name" value="HTH_ARAC_FAMILY_1"/>
    <property type="match status" value="1"/>
</dbReference>
<comment type="subcellular location">
    <subcellularLocation>
        <location evidence="1">Cytoplasm</location>
    </subcellularLocation>
</comment>
<dbReference type="PRINTS" id="PR00032">
    <property type="entry name" value="HTHARAC"/>
</dbReference>
<dbReference type="SMART" id="SM00448">
    <property type="entry name" value="REC"/>
    <property type="match status" value="1"/>
</dbReference>
<dbReference type="InterPro" id="IPR018060">
    <property type="entry name" value="HTH_AraC"/>
</dbReference>
<dbReference type="SMART" id="SM00342">
    <property type="entry name" value="HTH_ARAC"/>
    <property type="match status" value="1"/>
</dbReference>
<dbReference type="RefSeq" id="WP_290402036.1">
    <property type="nucleotide sequence ID" value="NZ_JAUHLN010000008.1"/>
</dbReference>
<evidence type="ECO:0000256" key="2">
    <source>
        <dbReference type="ARBA" id="ARBA00022490"/>
    </source>
</evidence>
<dbReference type="InterPro" id="IPR009057">
    <property type="entry name" value="Homeodomain-like_sf"/>
</dbReference>
<dbReference type="Proteomes" id="UP001168694">
    <property type="component" value="Unassembled WGS sequence"/>
</dbReference>
<dbReference type="Gene3D" id="1.10.10.60">
    <property type="entry name" value="Homeodomain-like"/>
    <property type="match status" value="2"/>
</dbReference>
<evidence type="ECO:0000256" key="5">
    <source>
        <dbReference type="ARBA" id="ARBA00023015"/>
    </source>
</evidence>
<keyword evidence="6" id="KW-0238">DNA-binding</keyword>
<evidence type="ECO:0000256" key="1">
    <source>
        <dbReference type="ARBA" id="ARBA00004496"/>
    </source>
</evidence>
<keyword evidence="3 8" id="KW-0597">Phosphoprotein</keyword>
<keyword evidence="7" id="KW-0804">Transcription</keyword>
<dbReference type="InterPro" id="IPR018062">
    <property type="entry name" value="HTH_AraC-typ_CS"/>
</dbReference>
<evidence type="ECO:0000259" key="9">
    <source>
        <dbReference type="PROSITE" id="PS01124"/>
    </source>
</evidence>
<dbReference type="Gene3D" id="3.40.50.2300">
    <property type="match status" value="1"/>
</dbReference>
<evidence type="ECO:0000256" key="6">
    <source>
        <dbReference type="ARBA" id="ARBA00023125"/>
    </source>
</evidence>
<dbReference type="CDD" id="cd17536">
    <property type="entry name" value="REC_YesN-like"/>
    <property type="match status" value="1"/>
</dbReference>
<keyword evidence="2" id="KW-0963">Cytoplasm</keyword>
<feature type="domain" description="Response regulatory" evidence="10">
    <location>
        <begin position="3"/>
        <end position="120"/>
    </location>
</feature>
<gene>
    <name evidence="11" type="ORF">QYF49_23555</name>
</gene>
<keyword evidence="4" id="KW-0902">Two-component regulatory system</keyword>
<keyword evidence="5" id="KW-0805">Transcription regulation</keyword>
<name>A0ABT8EDD5_9BACL</name>
<dbReference type="Pfam" id="PF00072">
    <property type="entry name" value="Response_reg"/>
    <property type="match status" value="1"/>
</dbReference>
<evidence type="ECO:0000259" key="10">
    <source>
        <dbReference type="PROSITE" id="PS50110"/>
    </source>
</evidence>
<feature type="modified residue" description="4-aspartylphosphate" evidence="8">
    <location>
        <position position="55"/>
    </location>
</feature>
<reference evidence="11" key="1">
    <citation type="submission" date="2023-06" db="EMBL/GenBank/DDBJ databases">
        <title>Draft Genome Sequences of Representative Paenibacillus Polymyxa, Bacillus cereus, Fictibacillus sp., and Brevibacillus agri Strains Isolated from Amazonian Dark Earth.</title>
        <authorList>
            <person name="Pellegrinetti T.A."/>
            <person name="Cunha I.C.M."/>
            <person name="Chaves M.G."/>
            <person name="Freitas A.S."/>
            <person name="Silva A.V.R."/>
            <person name="Tsai S.M."/>
            <person name="Mendes L.W."/>
        </authorList>
    </citation>
    <scope>NUCLEOTIDE SEQUENCE</scope>
    <source>
        <strain evidence="11">CENA-BCM004</strain>
    </source>
</reference>
<feature type="domain" description="HTH araC/xylS-type" evidence="9">
    <location>
        <begin position="411"/>
        <end position="509"/>
    </location>
</feature>
<sequence length="512" mass="59443">MYKVMIVDDEPVIRYGLKASIPLDNGMYELTGAFANGKEALQQFNEQCPDILITDIKMPIMDGLELARHALDIHPSLKIIFVSSYSDFDYVREGLKLGAVDYLLKPTLEPEDLIKLLEKCTRLIQQEHKIQQDLDEHRETQKGLHRKELEQELKQMLASIEYRADPAKWNAAFGEGYIISYGRIHNKKELQEKFGYLYPGIKAEEVVDTFYRNFDRGSMFSLYNSDVILVLPYCKEFESNLQHVKRKLEADTGITLYIGYQKGKVAAHINTCFYQAKEACDIHFYQVSSESYPYVSSFSNDESKTSYLDYLKEAVRESDGVKTEIVKEKWIAEWEKGNKSPDKVKREAGEMLSILFQRKVDIPILLQKMDELTHTETLEELKTLLNATIAQWEMEHPVTFASITSHQQLMEKALHYIQQNYTSDLTLQKIADYSFISKNYFSLLFKKYMDQNFIDYVISLRVKKAEDLLANTSLKVYEIAHKSGFNDVKYFSKLFKKLTGLSPVDFREKAQK</sequence>
<dbReference type="InterPro" id="IPR051552">
    <property type="entry name" value="HptR"/>
</dbReference>
<proteinExistence type="predicted"/>
<evidence type="ECO:0000256" key="3">
    <source>
        <dbReference type="ARBA" id="ARBA00022553"/>
    </source>
</evidence>
<evidence type="ECO:0000313" key="12">
    <source>
        <dbReference type="Proteomes" id="UP001168694"/>
    </source>
</evidence>
<evidence type="ECO:0000256" key="7">
    <source>
        <dbReference type="ARBA" id="ARBA00023163"/>
    </source>
</evidence>
<dbReference type="PANTHER" id="PTHR42713:SF3">
    <property type="entry name" value="TRANSCRIPTIONAL REGULATORY PROTEIN HPTR"/>
    <property type="match status" value="1"/>
</dbReference>
<organism evidence="11 12">
    <name type="scientific">Fictibacillus terranigra</name>
    <dbReference type="NCBI Taxonomy" id="3058424"/>
    <lineage>
        <taxon>Bacteria</taxon>
        <taxon>Bacillati</taxon>
        <taxon>Bacillota</taxon>
        <taxon>Bacilli</taxon>
        <taxon>Bacillales</taxon>
        <taxon>Fictibacillaceae</taxon>
        <taxon>Fictibacillus</taxon>
    </lineage>
</organism>
<dbReference type="PANTHER" id="PTHR42713">
    <property type="entry name" value="HISTIDINE KINASE-RELATED"/>
    <property type="match status" value="1"/>
</dbReference>
<dbReference type="EMBL" id="JAUHLN010000008">
    <property type="protein sequence ID" value="MDN4075925.1"/>
    <property type="molecule type" value="Genomic_DNA"/>
</dbReference>